<accession>A0A0C2K9T1</accession>
<dbReference type="RefSeq" id="WP_040992906.1">
    <property type="nucleotide sequence ID" value="NZ_JTKH01000025.1"/>
</dbReference>
<name>A0A0C2N6R8_9VIBR</name>
<dbReference type="EMBL" id="JTKH01000025">
    <property type="protein sequence ID" value="KII75326.1"/>
    <property type="molecule type" value="Genomic_DNA"/>
</dbReference>
<accession>A0A0C2N6R8</accession>
<dbReference type="OrthoDB" id="1449298at2"/>
<dbReference type="InterPro" id="IPR054239">
    <property type="entry name" value="DUF6966"/>
</dbReference>
<proteinExistence type="predicted"/>
<dbReference type="Proteomes" id="UP000031672">
    <property type="component" value="Unassembled WGS sequence"/>
</dbReference>
<protein>
    <recommendedName>
        <fullName evidence="1">DUF6966 domain-containing protein</fullName>
    </recommendedName>
</protein>
<sequence length="89" mass="10013">MILNDEISALNCILIKYREKKYKLPTVHDGNDATRVLQKFAGMGSINDLYICKSNGHNIEKSDELSVNGDFRNHLENIRQACATLSSKS</sequence>
<keyword evidence="3" id="KW-1185">Reference proteome</keyword>
<evidence type="ECO:0000259" key="1">
    <source>
        <dbReference type="Pfam" id="PF22294"/>
    </source>
</evidence>
<evidence type="ECO:0000313" key="2">
    <source>
        <dbReference type="EMBL" id="KII75326.1"/>
    </source>
</evidence>
<gene>
    <name evidence="2" type="ORF">OJ16_18735</name>
</gene>
<comment type="caution">
    <text evidence="2">The sequence shown here is derived from an EMBL/GenBank/DDBJ whole genome shotgun (WGS) entry which is preliminary data.</text>
</comment>
<evidence type="ECO:0000313" key="3">
    <source>
        <dbReference type="Proteomes" id="UP000031672"/>
    </source>
</evidence>
<dbReference type="Pfam" id="PF22294">
    <property type="entry name" value="DUF6966"/>
    <property type="match status" value="1"/>
</dbReference>
<reference evidence="2 3" key="1">
    <citation type="submission" date="2014-11" db="EMBL/GenBank/DDBJ databases">
        <title>Draft Genome Sequence of Vibrio piscirenalis strains CECT 8603T and CECT 8604, two marine Gammaproteobacterium isolated from cultured gilthead sea bream (Sparus aurata).</title>
        <authorList>
            <person name="Arahal D.R."/>
            <person name="Rodrigo-Torres L."/>
            <person name="Lucena T."/>
            <person name="Pujalte M.J."/>
        </authorList>
    </citation>
    <scope>NUCLEOTIDE SEQUENCE [LARGE SCALE GENOMIC DNA]</scope>
    <source>
        <strain evidence="2 3">DCR 1-4-2</strain>
    </source>
</reference>
<dbReference type="AlphaFoldDB" id="A0A0C2N6R8"/>
<feature type="domain" description="DUF6966" evidence="1">
    <location>
        <begin position="31"/>
        <end position="59"/>
    </location>
</feature>
<organism evidence="2 3">
    <name type="scientific">Vibrio renipiscarius</name>
    <dbReference type="NCBI Taxonomy" id="1461322"/>
    <lineage>
        <taxon>Bacteria</taxon>
        <taxon>Pseudomonadati</taxon>
        <taxon>Pseudomonadota</taxon>
        <taxon>Gammaproteobacteria</taxon>
        <taxon>Vibrionales</taxon>
        <taxon>Vibrionaceae</taxon>
        <taxon>Vibrio</taxon>
    </lineage>
</organism>